<organism evidence="1 2">
    <name type="scientific">Melia azedarach</name>
    <name type="common">Chinaberry tree</name>
    <dbReference type="NCBI Taxonomy" id="155640"/>
    <lineage>
        <taxon>Eukaryota</taxon>
        <taxon>Viridiplantae</taxon>
        <taxon>Streptophyta</taxon>
        <taxon>Embryophyta</taxon>
        <taxon>Tracheophyta</taxon>
        <taxon>Spermatophyta</taxon>
        <taxon>Magnoliopsida</taxon>
        <taxon>eudicotyledons</taxon>
        <taxon>Gunneridae</taxon>
        <taxon>Pentapetalae</taxon>
        <taxon>rosids</taxon>
        <taxon>malvids</taxon>
        <taxon>Sapindales</taxon>
        <taxon>Meliaceae</taxon>
        <taxon>Melia</taxon>
    </lineage>
</organism>
<sequence length="321" mass="36382">MSRCYPYRPTVSVKNGASGEALIGTIKLHREKEKSKTESLIEKKRDRKDKRKERKEKKKTYDLCDGKVKKLHDEKSYQEEKNRGLLVGCLSKGSEEEAERLEKSDLTDEHDEPVCYLSDGNQSGNKRKRQTPPIISSAAPSSTSITVHKNIIRIRLSSQKHSETDASLKRGQPSSTLGRVANSLTQPKEILEVPDQKQCRITNNNVDVEASPIPESVRNESVVDFGSKFAGNGNTLYENKVQSTESFYKSMIEDWVPPPFESEQNEVDDQEWLFGAKKKARVYKGLKASKDVFCRHNSSLWSCAQHLPEADIYALPYTIPF</sequence>
<dbReference type="Proteomes" id="UP001164539">
    <property type="component" value="Chromosome 14"/>
</dbReference>
<evidence type="ECO:0000313" key="1">
    <source>
        <dbReference type="EMBL" id="KAJ4702159.1"/>
    </source>
</evidence>
<evidence type="ECO:0000313" key="2">
    <source>
        <dbReference type="Proteomes" id="UP001164539"/>
    </source>
</evidence>
<comment type="caution">
    <text evidence="1">The sequence shown here is derived from an EMBL/GenBank/DDBJ whole genome shotgun (WGS) entry which is preliminary data.</text>
</comment>
<reference evidence="1 2" key="1">
    <citation type="journal article" date="2023" name="Science">
        <title>Complex scaffold remodeling in plant triterpene biosynthesis.</title>
        <authorList>
            <person name="De La Pena R."/>
            <person name="Hodgson H."/>
            <person name="Liu J.C."/>
            <person name="Stephenson M.J."/>
            <person name="Martin A.C."/>
            <person name="Owen C."/>
            <person name="Harkess A."/>
            <person name="Leebens-Mack J."/>
            <person name="Jimenez L.E."/>
            <person name="Osbourn A."/>
            <person name="Sattely E.S."/>
        </authorList>
    </citation>
    <scope>NUCLEOTIDE SEQUENCE [LARGE SCALE GENOMIC DNA]</scope>
    <source>
        <strain evidence="2">cv. JPN11</strain>
        <tissue evidence="1">Leaf</tissue>
    </source>
</reference>
<protein>
    <submittedName>
        <fullName evidence="1">Glutamic acid-rich protein-like isoform X2</fullName>
    </submittedName>
</protein>
<dbReference type="EMBL" id="CM051407">
    <property type="protein sequence ID" value="KAJ4702159.1"/>
    <property type="molecule type" value="Genomic_DNA"/>
</dbReference>
<keyword evidence="2" id="KW-1185">Reference proteome</keyword>
<name>A0ACC1WT49_MELAZ</name>
<gene>
    <name evidence="1" type="ORF">OWV82_025278</name>
</gene>
<proteinExistence type="predicted"/>
<accession>A0ACC1WT49</accession>